<dbReference type="GO" id="GO:0016971">
    <property type="term" value="F:flavin-dependent sulfhydryl oxidase activity"/>
    <property type="evidence" value="ECO:0007669"/>
    <property type="project" value="InterPro"/>
</dbReference>
<dbReference type="PANTHER" id="PTHR12645:SF0">
    <property type="entry name" value="FAD-LINKED SULFHYDRYL OXIDASE ALR"/>
    <property type="match status" value="1"/>
</dbReference>
<dbReference type="FunFam" id="1.20.120.310:FF:000003">
    <property type="entry name" value="Sulfhydryl oxidase"/>
    <property type="match status" value="1"/>
</dbReference>
<dbReference type="InterPro" id="IPR017905">
    <property type="entry name" value="ERV/ALR_sulphydryl_oxidase"/>
</dbReference>
<dbReference type="InterPro" id="IPR039799">
    <property type="entry name" value="ALR/ERV"/>
</dbReference>
<dbReference type="Proteomes" id="UP000000598">
    <property type="component" value="Chromosome B"/>
</dbReference>
<keyword evidence="7" id="KW-1015">Disulfide bond</keyword>
<dbReference type="InterPro" id="IPR036774">
    <property type="entry name" value="ERV/ALR_sulphydryl_oxid_sf"/>
</dbReference>
<keyword evidence="5 8" id="KW-0560">Oxidoreductase</keyword>
<dbReference type="PROSITE" id="PS51324">
    <property type="entry name" value="ERV_ALR"/>
    <property type="match status" value="1"/>
</dbReference>
<reference evidence="11 12" key="1">
    <citation type="journal article" date="2004" name="Nature">
        <title>Genome evolution in yeasts.</title>
        <authorList>
            <consortium name="Genolevures"/>
            <person name="Dujon B."/>
            <person name="Sherman D."/>
            <person name="Fischer G."/>
            <person name="Durrens P."/>
            <person name="Casaregola S."/>
            <person name="Lafontaine I."/>
            <person name="de Montigny J."/>
            <person name="Marck C."/>
            <person name="Neuveglise C."/>
            <person name="Talla E."/>
            <person name="Goffard N."/>
            <person name="Frangeul L."/>
            <person name="Aigle M."/>
            <person name="Anthouard V."/>
            <person name="Babour A."/>
            <person name="Barbe V."/>
            <person name="Barnay S."/>
            <person name="Blanchin S."/>
            <person name="Beckerich J.M."/>
            <person name="Beyne E."/>
            <person name="Bleykasten C."/>
            <person name="Boisrame A."/>
            <person name="Boyer J."/>
            <person name="Cattolico L."/>
            <person name="Confanioleri F."/>
            <person name="de Daruvar A."/>
            <person name="Despons L."/>
            <person name="Fabre E."/>
            <person name="Fairhead C."/>
            <person name="Ferry-Dumazet H."/>
            <person name="Groppi A."/>
            <person name="Hantraye F."/>
            <person name="Hennequin C."/>
            <person name="Jauniaux N."/>
            <person name="Joyet P."/>
            <person name="Kachouri R."/>
            <person name="Kerrest A."/>
            <person name="Koszul R."/>
            <person name="Lemaire M."/>
            <person name="Lesur I."/>
            <person name="Ma L."/>
            <person name="Muller H."/>
            <person name="Nicaud J.M."/>
            <person name="Nikolski M."/>
            <person name="Oztas S."/>
            <person name="Ozier-Kalogeropoulos O."/>
            <person name="Pellenz S."/>
            <person name="Potier S."/>
            <person name="Richard G.F."/>
            <person name="Straub M.L."/>
            <person name="Suleau A."/>
            <person name="Swennene D."/>
            <person name="Tekaia F."/>
            <person name="Wesolowski-Louvel M."/>
            <person name="Westhof E."/>
            <person name="Wirth B."/>
            <person name="Zeniou-Meyer M."/>
            <person name="Zivanovic I."/>
            <person name="Bolotin-Fukuhara M."/>
            <person name="Thierry A."/>
            <person name="Bouchier C."/>
            <person name="Caudron B."/>
            <person name="Scarpelli C."/>
            <person name="Gaillardin C."/>
            <person name="Weissenbach J."/>
            <person name="Wincker P."/>
            <person name="Souciet J.L."/>
        </authorList>
    </citation>
    <scope>NUCLEOTIDE SEQUENCE [LARGE SCALE GENOMIC DNA]</scope>
    <source>
        <strain evidence="12">ATCC 8585 / CBS 2359 / DSM 70799 / NBRC 1267 / NRRL Y-1140 / WM37</strain>
    </source>
</reference>
<dbReference type="EC" id="1.8.3.2" evidence="8"/>
<dbReference type="InParanoid" id="Q6CW83"/>
<keyword evidence="12" id="KW-1185">Reference proteome</keyword>
<evidence type="ECO:0000256" key="6">
    <source>
        <dbReference type="ARBA" id="ARBA00023128"/>
    </source>
</evidence>
<comment type="catalytic activity">
    <reaction evidence="8">
        <text>2 R'C(R)SH + O2 = R'C(R)S-S(R)CR' + H2O2</text>
        <dbReference type="Rhea" id="RHEA:17357"/>
        <dbReference type="ChEBI" id="CHEBI:15379"/>
        <dbReference type="ChEBI" id="CHEBI:16240"/>
        <dbReference type="ChEBI" id="CHEBI:16520"/>
        <dbReference type="ChEBI" id="CHEBI:17412"/>
        <dbReference type="EC" id="1.8.3.2"/>
    </reaction>
</comment>
<evidence type="ECO:0000256" key="1">
    <source>
        <dbReference type="ARBA" id="ARBA00001974"/>
    </source>
</evidence>
<evidence type="ECO:0000256" key="4">
    <source>
        <dbReference type="ARBA" id="ARBA00022827"/>
    </source>
</evidence>
<feature type="region of interest" description="Disordered" evidence="9">
    <location>
        <begin position="48"/>
        <end position="101"/>
    </location>
</feature>
<accession>Q6CW83</accession>
<organism evidence="11 12">
    <name type="scientific">Kluyveromyces lactis (strain ATCC 8585 / CBS 2359 / DSM 70799 / NBRC 1267 / NRRL Y-1140 / WM37)</name>
    <name type="common">Yeast</name>
    <name type="synonym">Candida sphaerica</name>
    <dbReference type="NCBI Taxonomy" id="284590"/>
    <lineage>
        <taxon>Eukaryota</taxon>
        <taxon>Fungi</taxon>
        <taxon>Dikarya</taxon>
        <taxon>Ascomycota</taxon>
        <taxon>Saccharomycotina</taxon>
        <taxon>Saccharomycetes</taxon>
        <taxon>Saccharomycetales</taxon>
        <taxon>Saccharomycetaceae</taxon>
        <taxon>Kluyveromyces</taxon>
    </lineage>
</organism>
<dbReference type="PaxDb" id="284590-Q6CW83"/>
<dbReference type="Gene3D" id="1.20.120.310">
    <property type="entry name" value="ERV/ALR sulfhydryl oxidase domain"/>
    <property type="match status" value="1"/>
</dbReference>
<sequence>MSSRTETSKTPEFGLSGRKIIYDEDGKPCRSCNTLLDFQFVTGTLKARGSGNSSASPVADSTQSPGSGELAAGAATDISNTSADQPLLIPGSKTYSKSGPADVEELGRSSWTLLHTIAAKYPNKPSDTQKQEMKQFMTIFSHVYPCGWCAKDFELFIKENAPKVDSKDDLGRWICAAHNEVNEKLGKEKFNCDLWKKRWVDGWD</sequence>
<evidence type="ECO:0000256" key="2">
    <source>
        <dbReference type="ARBA" id="ARBA00004569"/>
    </source>
</evidence>
<dbReference type="EMBL" id="CR382122">
    <property type="protein sequence ID" value="CAH02199.2"/>
    <property type="molecule type" value="Genomic_DNA"/>
</dbReference>
<evidence type="ECO:0000256" key="5">
    <source>
        <dbReference type="ARBA" id="ARBA00023002"/>
    </source>
</evidence>
<dbReference type="Pfam" id="PF04777">
    <property type="entry name" value="Evr1_Alr"/>
    <property type="match status" value="1"/>
</dbReference>
<keyword evidence="3 8" id="KW-0285">Flavoprotein</keyword>
<dbReference type="GO" id="GO:0050660">
    <property type="term" value="F:flavin adenine dinucleotide binding"/>
    <property type="evidence" value="ECO:0007669"/>
    <property type="project" value="TreeGrafter"/>
</dbReference>
<dbReference type="Gene3D" id="4.10.320.60">
    <property type="match status" value="1"/>
</dbReference>
<dbReference type="SUPFAM" id="SSF69000">
    <property type="entry name" value="FAD-dependent thiol oxidase"/>
    <property type="match status" value="1"/>
</dbReference>
<evidence type="ECO:0000256" key="3">
    <source>
        <dbReference type="ARBA" id="ARBA00022630"/>
    </source>
</evidence>
<dbReference type="HOGENOM" id="CLU_070631_1_0_1"/>
<keyword evidence="4 8" id="KW-0274">FAD</keyword>
<dbReference type="AlphaFoldDB" id="Q6CW83"/>
<keyword evidence="6" id="KW-0496">Mitochondrion</keyword>
<evidence type="ECO:0000256" key="9">
    <source>
        <dbReference type="SAM" id="MobiDB-lite"/>
    </source>
</evidence>
<name>Q6CW83_KLULA</name>
<feature type="compositionally biased region" description="Polar residues" evidence="9">
    <location>
        <begin position="50"/>
        <end position="66"/>
    </location>
</feature>
<evidence type="ECO:0000313" key="12">
    <source>
        <dbReference type="Proteomes" id="UP000000598"/>
    </source>
</evidence>
<dbReference type="STRING" id="284590.Q6CW83"/>
<evidence type="ECO:0000256" key="7">
    <source>
        <dbReference type="ARBA" id="ARBA00023157"/>
    </source>
</evidence>
<gene>
    <name evidence="11" type="ORF">KLLA0_B06061g</name>
</gene>
<dbReference type="KEGG" id="kla:KLLA0_B06061g"/>
<evidence type="ECO:0000313" key="11">
    <source>
        <dbReference type="EMBL" id="CAH02199.2"/>
    </source>
</evidence>
<dbReference type="GO" id="GO:0005758">
    <property type="term" value="C:mitochondrial intermembrane space"/>
    <property type="evidence" value="ECO:0007669"/>
    <property type="project" value="UniProtKB-SubCell"/>
</dbReference>
<dbReference type="FunCoup" id="Q6CW83">
    <property type="interactions" value="468"/>
</dbReference>
<proteinExistence type="predicted"/>
<comment type="cofactor">
    <cofactor evidence="1 8">
        <name>FAD</name>
        <dbReference type="ChEBI" id="CHEBI:57692"/>
    </cofactor>
</comment>
<evidence type="ECO:0000259" key="10">
    <source>
        <dbReference type="PROSITE" id="PS51324"/>
    </source>
</evidence>
<comment type="subcellular location">
    <subcellularLocation>
        <location evidence="2">Mitochondrion intermembrane space</location>
    </subcellularLocation>
</comment>
<dbReference type="PANTHER" id="PTHR12645">
    <property type="entry name" value="ALR/ERV"/>
    <property type="match status" value="1"/>
</dbReference>
<dbReference type="eggNOG" id="KOG3355">
    <property type="taxonomic scope" value="Eukaryota"/>
</dbReference>
<protein>
    <recommendedName>
        <fullName evidence="8">Sulfhydryl oxidase</fullName>
        <ecNumber evidence="8">1.8.3.2</ecNumber>
    </recommendedName>
</protein>
<evidence type="ECO:0000256" key="8">
    <source>
        <dbReference type="RuleBase" id="RU371123"/>
    </source>
</evidence>
<feature type="domain" description="ERV/ALR sulfhydryl oxidase" evidence="10">
    <location>
        <begin position="99"/>
        <end position="199"/>
    </location>
</feature>